<reference evidence="1" key="1">
    <citation type="submission" date="2013-08" db="EMBL/GenBank/DDBJ databases">
        <authorList>
            <person name="Mendez C."/>
            <person name="Richter M."/>
            <person name="Ferrer M."/>
            <person name="Sanchez J."/>
        </authorList>
    </citation>
    <scope>NUCLEOTIDE SEQUENCE</scope>
</reference>
<comment type="caution">
    <text evidence="1">The sequence shown here is derived from an EMBL/GenBank/DDBJ whole genome shotgun (WGS) entry which is preliminary data.</text>
</comment>
<sequence length="45" mass="5386">GGVRDMGKTVRLLLYPREGHGFLEKKHMLMQFTETLKWYEKFGKE</sequence>
<name>T0Y6D4_9ZZZZ</name>
<gene>
    <name evidence="1" type="ORF">B2A_14815</name>
</gene>
<dbReference type="Gene3D" id="3.40.50.1820">
    <property type="entry name" value="alpha/beta hydrolase"/>
    <property type="match status" value="1"/>
</dbReference>
<proteinExistence type="predicted"/>
<organism evidence="1">
    <name type="scientific">mine drainage metagenome</name>
    <dbReference type="NCBI Taxonomy" id="410659"/>
    <lineage>
        <taxon>unclassified sequences</taxon>
        <taxon>metagenomes</taxon>
        <taxon>ecological metagenomes</taxon>
    </lineage>
</organism>
<evidence type="ECO:0000313" key="1">
    <source>
        <dbReference type="EMBL" id="EQD28693.1"/>
    </source>
</evidence>
<accession>T0Y6D4</accession>
<reference evidence="1" key="2">
    <citation type="journal article" date="2014" name="ISME J.">
        <title>Microbial stratification in low pH oxic and suboxic macroscopic growths along an acid mine drainage.</title>
        <authorList>
            <person name="Mendez-Garcia C."/>
            <person name="Mesa V."/>
            <person name="Sprenger R.R."/>
            <person name="Richter M."/>
            <person name="Diez M.S."/>
            <person name="Solano J."/>
            <person name="Bargiela R."/>
            <person name="Golyshina O.V."/>
            <person name="Manteca A."/>
            <person name="Ramos J.L."/>
            <person name="Gallego J.R."/>
            <person name="Llorente I."/>
            <person name="Martins Dos Santos V.A."/>
            <person name="Jensen O.N."/>
            <person name="Pelaez A.I."/>
            <person name="Sanchez J."/>
            <person name="Ferrer M."/>
        </authorList>
    </citation>
    <scope>NUCLEOTIDE SEQUENCE</scope>
</reference>
<dbReference type="AlphaFoldDB" id="T0Y6D4"/>
<evidence type="ECO:0008006" key="2">
    <source>
        <dbReference type="Google" id="ProtNLM"/>
    </source>
</evidence>
<dbReference type="InterPro" id="IPR029058">
    <property type="entry name" value="AB_hydrolase_fold"/>
</dbReference>
<feature type="non-terminal residue" evidence="1">
    <location>
        <position position="1"/>
    </location>
</feature>
<dbReference type="EMBL" id="AUZZ01010770">
    <property type="protein sequence ID" value="EQD28693.1"/>
    <property type="molecule type" value="Genomic_DNA"/>
</dbReference>
<protein>
    <recommendedName>
        <fullName evidence="2">Peptidase S9 prolyl oligopeptidase catalytic domain-containing protein</fullName>
    </recommendedName>
</protein>